<reference evidence="3 4" key="1">
    <citation type="submission" date="2017-09" db="EMBL/GenBank/DDBJ databases">
        <title>Genomic, metabolic, and phenotypic characteristics of bacterial isolates from the natural microbiome of the model nematode Caenorhabditis elegans.</title>
        <authorList>
            <person name="Zimmermann J."/>
            <person name="Obeng N."/>
            <person name="Yang W."/>
            <person name="Obeng O."/>
            <person name="Kissoyan K."/>
            <person name="Pees B."/>
            <person name="Dirksen P."/>
            <person name="Hoppner M."/>
            <person name="Franke A."/>
            <person name="Rosenstiel P."/>
            <person name="Leippe M."/>
            <person name="Dierking K."/>
            <person name="Kaleta C."/>
            <person name="Schulenburg H."/>
        </authorList>
    </citation>
    <scope>NUCLEOTIDE SEQUENCE [LARGE SCALE GENOMIC DNA]</scope>
    <source>
        <strain evidence="3 4">MYb73</strain>
    </source>
</reference>
<dbReference type="AlphaFoldDB" id="A0A2S0I675"/>
<dbReference type="GO" id="GO:0005856">
    <property type="term" value="C:cytoskeleton"/>
    <property type="evidence" value="ECO:0007669"/>
    <property type="project" value="TreeGrafter"/>
</dbReference>
<dbReference type="InterPro" id="IPR036409">
    <property type="entry name" value="Aldolase_II/adducin_N_sf"/>
</dbReference>
<dbReference type="SUPFAM" id="SSF53639">
    <property type="entry name" value="AraD/HMP-PK domain-like"/>
    <property type="match status" value="1"/>
</dbReference>
<accession>A0A2S0I675</accession>
<dbReference type="PANTHER" id="PTHR10672:SF3">
    <property type="entry name" value="PROTEIN HU-LI TAI SHAO"/>
    <property type="match status" value="1"/>
</dbReference>
<sequence>MQEPTEARVRDELAALYRLVAHFRMTDLIDTHISARVPGTKHHFLINRYGVLFHEMRPQDLVKIDLDGNPVDPGDADSQLVNAAGFTIHSAVHAARHDLACVVHTHTADGIAVACQRDGLLPITQHALRFYNRLGYHDYQGIALDLEERESLVASLGRHKAMILRNHGLLAAGSSVAEAFVNIYYLERACQAQVKAQSAGAPLVFPSEAVCERTASQFERPTAPIYTQRVWTAARRLLEPDLETIE</sequence>
<dbReference type="EMBL" id="CP023270">
    <property type="protein sequence ID" value="AVJ27532.1"/>
    <property type="molecule type" value="Genomic_DNA"/>
</dbReference>
<dbReference type="Gene3D" id="3.40.225.10">
    <property type="entry name" value="Class II aldolase/adducin N-terminal domain"/>
    <property type="match status" value="1"/>
</dbReference>
<gene>
    <name evidence="3" type="ORF">CLM73_10660</name>
</gene>
<protein>
    <submittedName>
        <fullName evidence="3">Class II aldolase</fullName>
    </submittedName>
</protein>
<dbReference type="InterPro" id="IPR051017">
    <property type="entry name" value="Aldolase-II_Adducin_sf"/>
</dbReference>
<evidence type="ECO:0000313" key="4">
    <source>
        <dbReference type="Proteomes" id="UP000239477"/>
    </source>
</evidence>
<evidence type="ECO:0000313" key="3">
    <source>
        <dbReference type="EMBL" id="AVJ27532.1"/>
    </source>
</evidence>
<name>A0A2S0I675_9BURK</name>
<keyword evidence="4" id="KW-1185">Reference proteome</keyword>
<dbReference type="Pfam" id="PF00596">
    <property type="entry name" value="Aldolase_II"/>
    <property type="match status" value="1"/>
</dbReference>
<evidence type="ECO:0000259" key="2">
    <source>
        <dbReference type="SMART" id="SM01007"/>
    </source>
</evidence>
<dbReference type="InterPro" id="IPR001303">
    <property type="entry name" value="Aldolase_II/adducin_N"/>
</dbReference>
<dbReference type="RefSeq" id="WP_105238407.1">
    <property type="nucleotide sequence ID" value="NZ_CP023270.1"/>
</dbReference>
<feature type="domain" description="Class II aldolase/adducin N-terminal" evidence="2">
    <location>
        <begin position="11"/>
        <end position="194"/>
    </location>
</feature>
<organism evidence="3 4">
    <name type="scientific">Achromobacter spanius</name>
    <dbReference type="NCBI Taxonomy" id="217203"/>
    <lineage>
        <taxon>Bacteria</taxon>
        <taxon>Pseudomonadati</taxon>
        <taxon>Pseudomonadota</taxon>
        <taxon>Betaproteobacteria</taxon>
        <taxon>Burkholderiales</taxon>
        <taxon>Alcaligenaceae</taxon>
        <taxon>Achromobacter</taxon>
    </lineage>
</organism>
<proteinExistence type="inferred from homology"/>
<comment type="similarity">
    <text evidence="1">Belongs to the aldolase class II family.</text>
</comment>
<dbReference type="OrthoDB" id="8859181at2"/>
<dbReference type="PANTHER" id="PTHR10672">
    <property type="entry name" value="ADDUCIN"/>
    <property type="match status" value="1"/>
</dbReference>
<dbReference type="Proteomes" id="UP000239477">
    <property type="component" value="Chromosome"/>
</dbReference>
<dbReference type="NCBIfam" id="NF005451">
    <property type="entry name" value="PRK07044.1"/>
    <property type="match status" value="1"/>
</dbReference>
<dbReference type="GO" id="GO:0051015">
    <property type="term" value="F:actin filament binding"/>
    <property type="evidence" value="ECO:0007669"/>
    <property type="project" value="TreeGrafter"/>
</dbReference>
<dbReference type="SMART" id="SM01007">
    <property type="entry name" value="Aldolase_II"/>
    <property type="match status" value="1"/>
</dbReference>
<evidence type="ECO:0000256" key="1">
    <source>
        <dbReference type="ARBA" id="ARBA00037961"/>
    </source>
</evidence>